<evidence type="ECO:0000256" key="3">
    <source>
        <dbReference type="ARBA" id="ARBA00022763"/>
    </source>
</evidence>
<evidence type="ECO:0000256" key="5">
    <source>
        <dbReference type="ARBA" id="ARBA00022806"/>
    </source>
</evidence>
<dbReference type="PANTHER" id="PTHR30591">
    <property type="entry name" value="RECBCD ENZYME SUBUNIT RECC"/>
    <property type="match status" value="1"/>
</dbReference>
<evidence type="ECO:0000259" key="10">
    <source>
        <dbReference type="Pfam" id="PF13361"/>
    </source>
</evidence>
<proteinExistence type="predicted"/>
<keyword evidence="8" id="KW-0238">DNA-binding</keyword>
<dbReference type="Gene3D" id="3.40.50.300">
    <property type="entry name" value="P-loop containing nucleotide triphosphate hydrolases"/>
    <property type="match status" value="1"/>
</dbReference>
<evidence type="ECO:0000256" key="1">
    <source>
        <dbReference type="ARBA" id="ARBA00022722"/>
    </source>
</evidence>
<dbReference type="AlphaFoldDB" id="X1MXP7"/>
<feature type="domain" description="UvrD-like helicase C-terminal" evidence="10">
    <location>
        <begin position="146"/>
        <end position="255"/>
    </location>
</feature>
<organism evidence="11">
    <name type="scientific">marine sediment metagenome</name>
    <dbReference type="NCBI Taxonomy" id="412755"/>
    <lineage>
        <taxon>unclassified sequences</taxon>
        <taxon>metagenomes</taxon>
        <taxon>ecological metagenomes</taxon>
    </lineage>
</organism>
<dbReference type="Pfam" id="PF13361">
    <property type="entry name" value="UvrD_C"/>
    <property type="match status" value="1"/>
</dbReference>
<dbReference type="GO" id="GO:0004386">
    <property type="term" value="F:helicase activity"/>
    <property type="evidence" value="ECO:0007669"/>
    <property type="project" value="UniProtKB-KW"/>
</dbReference>
<evidence type="ECO:0000256" key="7">
    <source>
        <dbReference type="ARBA" id="ARBA00022840"/>
    </source>
</evidence>
<evidence type="ECO:0000256" key="2">
    <source>
        <dbReference type="ARBA" id="ARBA00022741"/>
    </source>
</evidence>
<protein>
    <recommendedName>
        <fullName evidence="10">UvrD-like helicase C-terminal domain-containing protein</fullName>
    </recommendedName>
</protein>
<dbReference type="SUPFAM" id="SSF52540">
    <property type="entry name" value="P-loop containing nucleoside triphosphate hydrolases"/>
    <property type="match status" value="1"/>
</dbReference>
<accession>X1MXP7</accession>
<evidence type="ECO:0000256" key="4">
    <source>
        <dbReference type="ARBA" id="ARBA00022801"/>
    </source>
</evidence>
<dbReference type="GO" id="GO:0005524">
    <property type="term" value="F:ATP binding"/>
    <property type="evidence" value="ECO:0007669"/>
    <property type="project" value="UniProtKB-KW"/>
</dbReference>
<keyword evidence="5" id="KW-0347">Helicase</keyword>
<dbReference type="GO" id="GO:0006310">
    <property type="term" value="P:DNA recombination"/>
    <property type="evidence" value="ECO:0007669"/>
    <property type="project" value="TreeGrafter"/>
</dbReference>
<keyword evidence="4" id="KW-0378">Hydrolase</keyword>
<keyword evidence="2" id="KW-0547">Nucleotide-binding</keyword>
<dbReference type="InterPro" id="IPR027417">
    <property type="entry name" value="P-loop_NTPase"/>
</dbReference>
<gene>
    <name evidence="11" type="ORF">S06H3_42160</name>
</gene>
<dbReference type="GO" id="GO:0006281">
    <property type="term" value="P:DNA repair"/>
    <property type="evidence" value="ECO:0007669"/>
    <property type="project" value="UniProtKB-KW"/>
</dbReference>
<keyword evidence="7" id="KW-0067">ATP-binding</keyword>
<evidence type="ECO:0000256" key="8">
    <source>
        <dbReference type="ARBA" id="ARBA00023125"/>
    </source>
</evidence>
<evidence type="ECO:0000256" key="9">
    <source>
        <dbReference type="ARBA" id="ARBA00023204"/>
    </source>
</evidence>
<dbReference type="PANTHER" id="PTHR30591:SF1">
    <property type="entry name" value="RECBCD ENZYME SUBUNIT RECC"/>
    <property type="match status" value="1"/>
</dbReference>
<name>X1MXP7_9ZZZZ</name>
<keyword evidence="9" id="KW-0234">DNA repair</keyword>
<evidence type="ECO:0000256" key="6">
    <source>
        <dbReference type="ARBA" id="ARBA00022839"/>
    </source>
</evidence>
<keyword evidence="3" id="KW-0227">DNA damage</keyword>
<dbReference type="GO" id="GO:0004527">
    <property type="term" value="F:exonuclease activity"/>
    <property type="evidence" value="ECO:0007669"/>
    <property type="project" value="UniProtKB-KW"/>
</dbReference>
<keyword evidence="6" id="KW-0269">Exonuclease</keyword>
<comment type="caution">
    <text evidence="11">The sequence shown here is derived from an EMBL/GenBank/DDBJ whole genome shotgun (WGS) entry which is preliminary data.</text>
</comment>
<feature type="non-terminal residue" evidence="11">
    <location>
        <position position="264"/>
    </location>
</feature>
<dbReference type="InterPro" id="IPR014017">
    <property type="entry name" value="DNA_helicase_UvrD-like_C"/>
</dbReference>
<reference evidence="11" key="1">
    <citation type="journal article" date="2014" name="Front. Microbiol.">
        <title>High frequency of phylogenetically diverse reductive dehalogenase-homologous genes in deep subseafloor sedimentary metagenomes.</title>
        <authorList>
            <person name="Kawai M."/>
            <person name="Futagami T."/>
            <person name="Toyoda A."/>
            <person name="Takaki Y."/>
            <person name="Nishi S."/>
            <person name="Hori S."/>
            <person name="Arai W."/>
            <person name="Tsubouchi T."/>
            <person name="Morono Y."/>
            <person name="Uchiyama I."/>
            <person name="Ito T."/>
            <person name="Fujiyama A."/>
            <person name="Inagaki F."/>
            <person name="Takami H."/>
        </authorList>
    </citation>
    <scope>NUCLEOTIDE SEQUENCE</scope>
    <source>
        <strain evidence="11">Expedition CK06-06</strain>
    </source>
</reference>
<keyword evidence="1" id="KW-0540">Nuclease</keyword>
<sequence length="264" mass="30014">CRLVSGELTTERLIPVLKHRLLNLDVDDVDRIQEYVAARGISSEADWQETWTPDPGKAIEEMKEKLLSVLTPLQQSASQPRPAEQHADLIFDLFRQFEIAENIVRIGKANADKPSEDMVSSTCVGIRRIHSACADVVDYCRLSRRAKLGFGGFVEMLQTAIENTDAHTASTANAVQISNVFETRAPEYRAVFLPNLVEKNFPRQMRDNPFLKDSERGLLRSTEFDLPLKSQRASEERYLFYIACTRASERLYFSYPLADGRRKA</sequence>
<dbReference type="EMBL" id="BARV01026044">
    <property type="protein sequence ID" value="GAI36462.1"/>
    <property type="molecule type" value="Genomic_DNA"/>
</dbReference>
<feature type="non-terminal residue" evidence="11">
    <location>
        <position position="1"/>
    </location>
</feature>
<evidence type="ECO:0000313" key="11">
    <source>
        <dbReference type="EMBL" id="GAI36462.1"/>
    </source>
</evidence>
<dbReference type="GO" id="GO:0003677">
    <property type="term" value="F:DNA binding"/>
    <property type="evidence" value="ECO:0007669"/>
    <property type="project" value="UniProtKB-KW"/>
</dbReference>